<sequence length="67" mass="7574">MGSPSSPDSFLIFQGGFSQIQVPNSLALCLLLCNGLLPPISSLPNILSMHRSHPHYYYYFYVFKDHL</sequence>
<dbReference type="AlphaFoldDB" id="A0A5J5VTS5"/>
<accession>A0A5J5VTS5</accession>
<proteinExistence type="predicted"/>
<gene>
    <name evidence="1" type="ORF">ES319_A05G236600v1</name>
</gene>
<protein>
    <submittedName>
        <fullName evidence="1">Uncharacterized protein</fullName>
    </submittedName>
</protein>
<evidence type="ECO:0000313" key="2">
    <source>
        <dbReference type="Proteomes" id="UP000327439"/>
    </source>
</evidence>
<dbReference type="EMBL" id="CM018206">
    <property type="protein sequence ID" value="KAB2083009.1"/>
    <property type="molecule type" value="Genomic_DNA"/>
</dbReference>
<reference evidence="2" key="1">
    <citation type="journal article" date="2020" name="Nat. Genet.">
        <title>Genomic diversifications of five Gossypium allopolyploid species and their impact on cotton improvement.</title>
        <authorList>
            <person name="Chen Z.J."/>
            <person name="Sreedasyam A."/>
            <person name="Ando A."/>
            <person name="Song Q."/>
            <person name="De Santiago L.M."/>
            <person name="Hulse-Kemp A.M."/>
            <person name="Ding M."/>
            <person name="Ye W."/>
            <person name="Kirkbride R.C."/>
            <person name="Jenkins J."/>
            <person name="Plott C."/>
            <person name="Lovell J."/>
            <person name="Lin Y.M."/>
            <person name="Vaughn R."/>
            <person name="Liu B."/>
            <person name="Simpson S."/>
            <person name="Scheffler B.E."/>
            <person name="Wen L."/>
            <person name="Saski C.A."/>
            <person name="Grover C.E."/>
            <person name="Hu G."/>
            <person name="Conover J.L."/>
            <person name="Carlson J.W."/>
            <person name="Shu S."/>
            <person name="Boston L.B."/>
            <person name="Williams M."/>
            <person name="Peterson D.G."/>
            <person name="McGee K."/>
            <person name="Jones D.C."/>
            <person name="Wendel J.F."/>
            <person name="Stelly D.M."/>
            <person name="Grimwood J."/>
            <person name="Schmutz J."/>
        </authorList>
    </citation>
    <scope>NUCLEOTIDE SEQUENCE [LARGE SCALE GENOMIC DNA]</scope>
    <source>
        <strain evidence="2">cv. 3-79</strain>
    </source>
</reference>
<name>A0A5J5VTS5_GOSBA</name>
<keyword evidence="2" id="KW-1185">Reference proteome</keyword>
<evidence type="ECO:0000313" key="1">
    <source>
        <dbReference type="EMBL" id="KAB2083009.1"/>
    </source>
</evidence>
<dbReference type="Proteomes" id="UP000327439">
    <property type="component" value="Chromosome A05"/>
</dbReference>
<organism evidence="1 2">
    <name type="scientific">Gossypium barbadense</name>
    <name type="common">Sea Island cotton</name>
    <name type="synonym">Hibiscus barbadensis</name>
    <dbReference type="NCBI Taxonomy" id="3634"/>
    <lineage>
        <taxon>Eukaryota</taxon>
        <taxon>Viridiplantae</taxon>
        <taxon>Streptophyta</taxon>
        <taxon>Embryophyta</taxon>
        <taxon>Tracheophyta</taxon>
        <taxon>Spermatophyta</taxon>
        <taxon>Magnoliopsida</taxon>
        <taxon>eudicotyledons</taxon>
        <taxon>Gunneridae</taxon>
        <taxon>Pentapetalae</taxon>
        <taxon>rosids</taxon>
        <taxon>malvids</taxon>
        <taxon>Malvales</taxon>
        <taxon>Malvaceae</taxon>
        <taxon>Malvoideae</taxon>
        <taxon>Gossypium</taxon>
    </lineage>
</organism>